<accession>A0AAV2EX16</accession>
<gene>
    <name evidence="2" type="ORF">LTRI10_LOCUS31088</name>
</gene>
<sequence>MMLHFLAENKIRLAEVYVETEDVGQGGTSSGCDGSEISSHHHSYGDGVAEGCKWGGYSSNYERGSYVGSDVGDGVPWEE</sequence>
<reference evidence="2 3" key="1">
    <citation type="submission" date="2024-04" db="EMBL/GenBank/DDBJ databases">
        <authorList>
            <person name="Fracassetti M."/>
        </authorList>
    </citation>
    <scope>NUCLEOTIDE SEQUENCE [LARGE SCALE GENOMIC DNA]</scope>
</reference>
<feature type="region of interest" description="Disordered" evidence="1">
    <location>
        <begin position="23"/>
        <end position="43"/>
    </location>
</feature>
<evidence type="ECO:0000313" key="3">
    <source>
        <dbReference type="Proteomes" id="UP001497516"/>
    </source>
</evidence>
<keyword evidence="3" id="KW-1185">Reference proteome</keyword>
<organism evidence="2 3">
    <name type="scientific">Linum trigynum</name>
    <dbReference type="NCBI Taxonomy" id="586398"/>
    <lineage>
        <taxon>Eukaryota</taxon>
        <taxon>Viridiplantae</taxon>
        <taxon>Streptophyta</taxon>
        <taxon>Embryophyta</taxon>
        <taxon>Tracheophyta</taxon>
        <taxon>Spermatophyta</taxon>
        <taxon>Magnoliopsida</taxon>
        <taxon>eudicotyledons</taxon>
        <taxon>Gunneridae</taxon>
        <taxon>Pentapetalae</taxon>
        <taxon>rosids</taxon>
        <taxon>fabids</taxon>
        <taxon>Malpighiales</taxon>
        <taxon>Linaceae</taxon>
        <taxon>Linum</taxon>
    </lineage>
</organism>
<dbReference type="EMBL" id="OZ034818">
    <property type="protein sequence ID" value="CAL1390292.1"/>
    <property type="molecule type" value="Genomic_DNA"/>
</dbReference>
<dbReference type="AlphaFoldDB" id="A0AAV2EX16"/>
<evidence type="ECO:0000256" key="1">
    <source>
        <dbReference type="SAM" id="MobiDB-lite"/>
    </source>
</evidence>
<name>A0AAV2EX16_9ROSI</name>
<evidence type="ECO:0000313" key="2">
    <source>
        <dbReference type="EMBL" id="CAL1390292.1"/>
    </source>
</evidence>
<protein>
    <submittedName>
        <fullName evidence="2">Uncharacterized protein</fullName>
    </submittedName>
</protein>
<proteinExistence type="predicted"/>
<dbReference type="Proteomes" id="UP001497516">
    <property type="component" value="Chromosome 5"/>
</dbReference>